<reference evidence="9 10" key="1">
    <citation type="journal article" name="Nat. Commun.">
        <title>Undinarchaeota illuminate DPANN phylogeny and the impact of gene transfer on archaeal evolution.</title>
        <authorList>
            <person name="Dombrowski N."/>
            <person name="Williams T.A."/>
            <person name="Sun J."/>
            <person name="Woodcroft B.J."/>
            <person name="Lee J.H."/>
            <person name="Minh B.Q."/>
            <person name="Rinke C."/>
            <person name="Spang A."/>
        </authorList>
    </citation>
    <scope>NUCLEOTIDE SEQUENCE [LARGE SCALE GENOMIC DNA]</scope>
    <source>
        <strain evidence="9">MAG_bin1129</strain>
    </source>
</reference>
<gene>
    <name evidence="8" type="primary">nadK</name>
    <name evidence="9" type="ORF">H1016_05085</name>
</gene>
<dbReference type="PANTHER" id="PTHR20275">
    <property type="entry name" value="NAD KINASE"/>
    <property type="match status" value="1"/>
</dbReference>
<evidence type="ECO:0000313" key="9">
    <source>
        <dbReference type="EMBL" id="HIK00879.1"/>
    </source>
</evidence>
<dbReference type="GO" id="GO:0019674">
    <property type="term" value="P:NAD+ metabolic process"/>
    <property type="evidence" value="ECO:0007669"/>
    <property type="project" value="InterPro"/>
</dbReference>
<dbReference type="InterPro" id="IPR017437">
    <property type="entry name" value="ATP-NAD_kinase_PpnK-typ_C"/>
</dbReference>
<keyword evidence="10" id="KW-1185">Reference proteome</keyword>
<evidence type="ECO:0000313" key="10">
    <source>
        <dbReference type="Proteomes" id="UP000646946"/>
    </source>
</evidence>
<dbReference type="Pfam" id="PF20143">
    <property type="entry name" value="NAD_kinase_C"/>
    <property type="match status" value="1"/>
</dbReference>
<evidence type="ECO:0000256" key="8">
    <source>
        <dbReference type="HAMAP-Rule" id="MF_00361"/>
    </source>
</evidence>
<evidence type="ECO:0000256" key="1">
    <source>
        <dbReference type="ARBA" id="ARBA00022490"/>
    </source>
</evidence>
<dbReference type="GO" id="GO:0005524">
    <property type="term" value="F:ATP binding"/>
    <property type="evidence" value="ECO:0007669"/>
    <property type="project" value="UniProtKB-KW"/>
</dbReference>
<feature type="binding site" evidence="8">
    <location>
        <position position="77"/>
    </location>
    <ligand>
        <name>NAD(+)</name>
        <dbReference type="ChEBI" id="CHEBI:57540"/>
    </ligand>
</feature>
<dbReference type="Pfam" id="PF01513">
    <property type="entry name" value="NAD_kinase"/>
    <property type="match status" value="1"/>
</dbReference>
<comment type="function">
    <text evidence="8">Involved in the regulation of the intracellular balance of NAD and NADP, and is a key enzyme in the biosynthesis of NADP. Catalyzes specifically the phosphorylation on 2'-hydroxyl of the adenosine moiety of NAD to yield NADP.</text>
</comment>
<dbReference type="InterPro" id="IPR016064">
    <property type="entry name" value="NAD/diacylglycerol_kinase_sf"/>
</dbReference>
<evidence type="ECO:0000256" key="2">
    <source>
        <dbReference type="ARBA" id="ARBA00022679"/>
    </source>
</evidence>
<sequence>MKSKKPRCVCVVSRYLTPEILGVANEIKNYFSRGRCKVCYEKSLGRRLSVKNLFRLERLPVNCDLIITIGGDGTLLRTVMAVKGKKIPVVGIRKGTMGFLAEIEADENLDYYLGRIENGKFDVEERTKLEVRLNGRRVGEVLNDAVITTAQPGKIQKFSIEIHGDKIDEIAADGVIVSTPTGSTAYALSSGGPIIDPLLDAYEIVPISPFRLSTRPIAVPPWAKTTIRIITERRGFLVLDGYKTFSLTKRDRIQITKSKTKAYLVKFERSFYKKVKEKLI</sequence>
<dbReference type="GO" id="GO:0005737">
    <property type="term" value="C:cytoplasm"/>
    <property type="evidence" value="ECO:0007669"/>
    <property type="project" value="UniProtKB-SubCell"/>
</dbReference>
<dbReference type="GO" id="GO:0003951">
    <property type="term" value="F:NAD+ kinase activity"/>
    <property type="evidence" value="ECO:0007669"/>
    <property type="project" value="UniProtKB-UniRule"/>
</dbReference>
<comment type="similarity">
    <text evidence="8">Belongs to the NAD kinase family.</text>
</comment>
<feature type="binding site" evidence="8">
    <location>
        <position position="173"/>
    </location>
    <ligand>
        <name>NAD(+)</name>
        <dbReference type="ChEBI" id="CHEBI:57540"/>
    </ligand>
</feature>
<keyword evidence="4 8" id="KW-0418">Kinase</keyword>
<feature type="binding site" evidence="8">
    <location>
        <begin position="72"/>
        <end position="73"/>
    </location>
    <ligand>
        <name>NAD(+)</name>
        <dbReference type="ChEBI" id="CHEBI:57540"/>
    </ligand>
</feature>
<evidence type="ECO:0000256" key="7">
    <source>
        <dbReference type="ARBA" id="ARBA00023027"/>
    </source>
</evidence>
<dbReference type="EMBL" id="DVAB01000042">
    <property type="protein sequence ID" value="HIK00879.1"/>
    <property type="molecule type" value="Genomic_DNA"/>
</dbReference>
<keyword evidence="1 8" id="KW-0963">Cytoplasm</keyword>
<feature type="binding site" evidence="8">
    <location>
        <begin position="143"/>
        <end position="144"/>
    </location>
    <ligand>
        <name>NAD(+)</name>
        <dbReference type="ChEBI" id="CHEBI:57540"/>
    </ligand>
</feature>
<comment type="subcellular location">
    <subcellularLocation>
        <location evidence="8">Cytoplasm</location>
    </subcellularLocation>
</comment>
<dbReference type="Gene3D" id="2.60.200.30">
    <property type="entry name" value="Probable inorganic polyphosphate/atp-NAD kinase, domain 2"/>
    <property type="match status" value="1"/>
</dbReference>
<keyword evidence="2 8" id="KW-0808">Transferase</keyword>
<evidence type="ECO:0000256" key="5">
    <source>
        <dbReference type="ARBA" id="ARBA00022840"/>
    </source>
</evidence>
<organism evidence="9 10">
    <name type="scientific">Candidatus Naiadarchaeum limnaeum</name>
    <dbReference type="NCBI Taxonomy" id="2756139"/>
    <lineage>
        <taxon>Archaea</taxon>
        <taxon>Candidatus Undinarchaeota</taxon>
        <taxon>Candidatus Undinarchaeia</taxon>
        <taxon>Candidatus Naiadarchaeales</taxon>
        <taxon>Candidatus Naiadarchaeaceae</taxon>
        <taxon>Candidatus Naiadarchaeum</taxon>
    </lineage>
</organism>
<comment type="cofactor">
    <cofactor evidence="8">
        <name>a divalent metal cation</name>
        <dbReference type="ChEBI" id="CHEBI:60240"/>
    </cofactor>
</comment>
<evidence type="ECO:0000256" key="3">
    <source>
        <dbReference type="ARBA" id="ARBA00022741"/>
    </source>
</evidence>
<comment type="catalytic activity">
    <reaction evidence="8">
        <text>NAD(+) + ATP = ADP + NADP(+) + H(+)</text>
        <dbReference type="Rhea" id="RHEA:18629"/>
        <dbReference type="ChEBI" id="CHEBI:15378"/>
        <dbReference type="ChEBI" id="CHEBI:30616"/>
        <dbReference type="ChEBI" id="CHEBI:57540"/>
        <dbReference type="ChEBI" id="CHEBI:58349"/>
        <dbReference type="ChEBI" id="CHEBI:456216"/>
        <dbReference type="EC" id="2.7.1.23"/>
    </reaction>
</comment>
<dbReference type="SUPFAM" id="SSF111331">
    <property type="entry name" value="NAD kinase/diacylglycerol kinase-like"/>
    <property type="match status" value="1"/>
</dbReference>
<dbReference type="EC" id="2.7.1.23" evidence="8"/>
<feature type="binding site" evidence="8">
    <location>
        <begin position="184"/>
        <end position="189"/>
    </location>
    <ligand>
        <name>NAD(+)</name>
        <dbReference type="ChEBI" id="CHEBI:57540"/>
    </ligand>
</feature>
<name>A0A832XH16_9ARCH</name>
<keyword evidence="3 8" id="KW-0547">Nucleotide-binding</keyword>
<proteinExistence type="inferred from homology"/>
<dbReference type="PANTHER" id="PTHR20275:SF43">
    <property type="entry name" value="BIFUNCTIONAL NADP PHOSPHATASE_NAD KINASE"/>
    <property type="match status" value="1"/>
</dbReference>
<keyword evidence="7 8" id="KW-0520">NAD</keyword>
<dbReference type="AlphaFoldDB" id="A0A832XH16"/>
<keyword evidence="6 8" id="KW-0521">NADP</keyword>
<feature type="binding site" evidence="8">
    <location>
        <position position="154"/>
    </location>
    <ligand>
        <name>NAD(+)</name>
        <dbReference type="ChEBI" id="CHEBI:57540"/>
    </ligand>
</feature>
<comment type="caution">
    <text evidence="9">The sequence shown here is derived from an EMBL/GenBank/DDBJ whole genome shotgun (WGS) entry which is preliminary data.</text>
</comment>
<dbReference type="GO" id="GO:0006741">
    <property type="term" value="P:NADP+ biosynthetic process"/>
    <property type="evidence" value="ECO:0007669"/>
    <property type="project" value="UniProtKB-UniRule"/>
</dbReference>
<dbReference type="InterPro" id="IPR017438">
    <property type="entry name" value="ATP-NAD_kinase_N"/>
</dbReference>
<dbReference type="GO" id="GO:0046872">
    <property type="term" value="F:metal ion binding"/>
    <property type="evidence" value="ECO:0007669"/>
    <property type="project" value="UniProtKB-UniRule"/>
</dbReference>
<dbReference type="HAMAP" id="MF_00361">
    <property type="entry name" value="NAD_kinase"/>
    <property type="match status" value="1"/>
</dbReference>
<dbReference type="Gene3D" id="3.40.50.10330">
    <property type="entry name" value="Probable inorganic polyphosphate/atp-NAD kinase, domain 1"/>
    <property type="match status" value="1"/>
</dbReference>
<protein>
    <recommendedName>
        <fullName evidence="8">NAD kinase</fullName>
        <ecNumber evidence="8">2.7.1.23</ecNumber>
    </recommendedName>
    <alternativeName>
        <fullName evidence="8">ATP-dependent NAD kinase</fullName>
    </alternativeName>
</protein>
<dbReference type="InterPro" id="IPR002504">
    <property type="entry name" value="NADK"/>
</dbReference>
<dbReference type="Proteomes" id="UP000646946">
    <property type="component" value="Unassembled WGS sequence"/>
</dbReference>
<accession>A0A832XH16</accession>
<evidence type="ECO:0000256" key="6">
    <source>
        <dbReference type="ARBA" id="ARBA00022857"/>
    </source>
</evidence>
<feature type="active site" description="Proton acceptor" evidence="8">
    <location>
        <position position="72"/>
    </location>
</feature>
<evidence type="ECO:0000256" key="4">
    <source>
        <dbReference type="ARBA" id="ARBA00022777"/>
    </source>
</evidence>
<comment type="caution">
    <text evidence="8">Lacks conserved residue(s) required for the propagation of feature annotation.</text>
</comment>
<keyword evidence="5 8" id="KW-0067">ATP-binding</keyword>